<dbReference type="PANTHER" id="PTHR30024:SF47">
    <property type="entry name" value="TAURINE-BINDING PERIPLASMIC PROTEIN"/>
    <property type="match status" value="1"/>
</dbReference>
<feature type="domain" description="SsuA/THI5-like" evidence="4">
    <location>
        <begin position="50"/>
        <end position="257"/>
    </location>
</feature>
<dbReference type="GO" id="GO:0042597">
    <property type="term" value="C:periplasmic space"/>
    <property type="evidence" value="ECO:0007669"/>
    <property type="project" value="UniProtKB-SubCell"/>
</dbReference>
<name>F5YJ59_TREPZ</name>
<dbReference type="EMBL" id="CP001843">
    <property type="protein sequence ID" value="AEF83934.1"/>
    <property type="molecule type" value="Genomic_DNA"/>
</dbReference>
<dbReference type="Gene3D" id="3.40.190.10">
    <property type="entry name" value="Periplasmic binding protein-like II"/>
    <property type="match status" value="2"/>
</dbReference>
<sequence length="332" mass="36191">MVLASLLVAALVLTGCTKKESRTTDQNGAETIDKIRLGVPTDFLTEYVAYIGLSEGIFARNNLEVEITSFSAGINTIDAVTIGQIDIGSGADFAVLNRLGGSQNSPLRIFSGVCELLNNSELYTRDPSIKSPEDLAGKSMIVMLGTVGEYYNSKTFASVGVPLSSVKFLPIEGNIEGVALIQNGNAHAMYANGRAAESLKKIEGIHTIANLSTYVPSTVCITIASEQFLKEHPQAIEKFIKSTNEVYELIRSNPQKAAEIVNKGNGAPIDQILVNFEIYVATVDFDQKFYDAMESLYQWMESSGIIKYPYDLHNYVNTNSLKKVFPGQGNFK</sequence>
<dbReference type="Pfam" id="PF09084">
    <property type="entry name" value="NMT1"/>
    <property type="match status" value="1"/>
</dbReference>
<dbReference type="AlphaFoldDB" id="F5YJ59"/>
<keyword evidence="6" id="KW-1185">Reference proteome</keyword>
<reference evidence="5 6" key="2">
    <citation type="journal article" date="2011" name="ISME J.">
        <title>RNA-seq reveals cooperative metabolic interactions between two termite-gut spirochete species in co-culture.</title>
        <authorList>
            <person name="Rosenthal A.Z."/>
            <person name="Matson E.G."/>
            <person name="Eldar A."/>
            <person name="Leadbetter J.R."/>
        </authorList>
    </citation>
    <scope>NUCLEOTIDE SEQUENCE [LARGE SCALE GENOMIC DNA]</scope>
    <source>
        <strain evidence="6">ATCC BAA-887 / DSM 12427 / ZAS-2</strain>
    </source>
</reference>
<comment type="subcellular location">
    <subcellularLocation>
        <location evidence="1">Periplasm</location>
    </subcellularLocation>
</comment>
<dbReference type="PANTHER" id="PTHR30024">
    <property type="entry name" value="ALIPHATIC SULFONATES-BINDING PROTEIN-RELATED"/>
    <property type="match status" value="1"/>
</dbReference>
<dbReference type="HOGENOM" id="CLU_028871_12_1_12"/>
<evidence type="ECO:0000259" key="4">
    <source>
        <dbReference type="Pfam" id="PF09084"/>
    </source>
</evidence>
<dbReference type="SUPFAM" id="SSF53850">
    <property type="entry name" value="Periplasmic binding protein-like II"/>
    <property type="match status" value="1"/>
</dbReference>
<protein>
    <recommendedName>
        <fullName evidence="4">SsuA/THI5-like domain-containing protein</fullName>
    </recommendedName>
</protein>
<gene>
    <name evidence="5" type="ordered locus">TREPR_2135</name>
</gene>
<evidence type="ECO:0000313" key="6">
    <source>
        <dbReference type="Proteomes" id="UP000009223"/>
    </source>
</evidence>
<evidence type="ECO:0000256" key="3">
    <source>
        <dbReference type="ARBA" id="ARBA00022729"/>
    </source>
</evidence>
<evidence type="ECO:0000313" key="5">
    <source>
        <dbReference type="EMBL" id="AEF83934.1"/>
    </source>
</evidence>
<comment type="similarity">
    <text evidence="2">Belongs to the bacterial solute-binding protein SsuA/TauA family.</text>
</comment>
<keyword evidence="3" id="KW-0732">Signal</keyword>
<dbReference type="KEGG" id="tpi:TREPR_2135"/>
<evidence type="ECO:0000256" key="1">
    <source>
        <dbReference type="ARBA" id="ARBA00004418"/>
    </source>
</evidence>
<organism evidence="5 6">
    <name type="scientific">Treponema primitia (strain ATCC BAA-887 / DSM 12427 / ZAS-2)</name>
    <dbReference type="NCBI Taxonomy" id="545694"/>
    <lineage>
        <taxon>Bacteria</taxon>
        <taxon>Pseudomonadati</taxon>
        <taxon>Spirochaetota</taxon>
        <taxon>Spirochaetia</taxon>
        <taxon>Spirochaetales</taxon>
        <taxon>Treponemataceae</taxon>
        <taxon>Treponema</taxon>
    </lineage>
</organism>
<accession>F5YJ59</accession>
<dbReference type="InterPro" id="IPR015168">
    <property type="entry name" value="SsuA/THI5"/>
</dbReference>
<dbReference type="STRING" id="545694.TREPR_2135"/>
<dbReference type="eggNOG" id="COG0715">
    <property type="taxonomic scope" value="Bacteria"/>
</dbReference>
<proteinExistence type="inferred from homology"/>
<dbReference type="Proteomes" id="UP000009223">
    <property type="component" value="Chromosome"/>
</dbReference>
<evidence type="ECO:0000256" key="2">
    <source>
        <dbReference type="ARBA" id="ARBA00010742"/>
    </source>
</evidence>
<reference evidence="6" key="1">
    <citation type="submission" date="2009-12" db="EMBL/GenBank/DDBJ databases">
        <title>Complete sequence of Treponema primitia strain ZAS-2.</title>
        <authorList>
            <person name="Tetu S.G."/>
            <person name="Matson E."/>
            <person name="Ren Q."/>
            <person name="Seshadri R."/>
            <person name="Elbourne L."/>
            <person name="Hassan K.A."/>
            <person name="Durkin A."/>
            <person name="Radune D."/>
            <person name="Mohamoud Y."/>
            <person name="Shay R."/>
            <person name="Jin S."/>
            <person name="Zhang X."/>
            <person name="Lucey K."/>
            <person name="Ballor N.R."/>
            <person name="Ottesen E."/>
            <person name="Rosenthal R."/>
            <person name="Allen A."/>
            <person name="Leadbetter J.R."/>
            <person name="Paulsen I.T."/>
        </authorList>
    </citation>
    <scope>NUCLEOTIDE SEQUENCE [LARGE SCALE GENOMIC DNA]</scope>
    <source>
        <strain evidence="6">ATCC BAA-887 / DSM 12427 / ZAS-2</strain>
    </source>
</reference>